<dbReference type="Proteomes" id="UP000003861">
    <property type="component" value="Unassembled WGS sequence"/>
</dbReference>
<dbReference type="STRING" id="1033806.HTIA_0996"/>
<organism evidence="3 4">
    <name type="scientific">Halorhabdus tiamatea SARL4B</name>
    <dbReference type="NCBI Taxonomy" id="1033806"/>
    <lineage>
        <taxon>Archaea</taxon>
        <taxon>Methanobacteriati</taxon>
        <taxon>Methanobacteriota</taxon>
        <taxon>Stenosarchaea group</taxon>
        <taxon>Halobacteria</taxon>
        <taxon>Halobacteriales</taxon>
        <taxon>Haloarculaceae</taxon>
        <taxon>Halorhabdus</taxon>
    </lineage>
</organism>
<evidence type="ECO:0000313" key="5">
    <source>
        <dbReference type="Proteomes" id="UP000015381"/>
    </source>
</evidence>
<dbReference type="PANTHER" id="PTHR21485">
    <property type="entry name" value="HAD SUPERFAMILY MEMBERS CMAS AND KDSC"/>
    <property type="match status" value="1"/>
</dbReference>
<keyword evidence="5" id="KW-1185">Reference proteome</keyword>
<dbReference type="eggNOG" id="arCOG04817">
    <property type="taxonomic scope" value="Archaea"/>
</dbReference>
<dbReference type="GO" id="GO:0016758">
    <property type="term" value="F:hexosyltransferase activity"/>
    <property type="evidence" value="ECO:0007669"/>
    <property type="project" value="InterPro"/>
</dbReference>
<dbReference type="PATRIC" id="fig|1033806.12.peg.988"/>
<dbReference type="Gene3D" id="3.90.550.10">
    <property type="entry name" value="Spore Coat Polysaccharide Biosynthesis Protein SpsA, Chain A"/>
    <property type="match status" value="1"/>
</dbReference>
<dbReference type="Proteomes" id="UP000015381">
    <property type="component" value="Chromosome I"/>
</dbReference>
<protein>
    <submittedName>
        <fullName evidence="2">N-acetylneuraminate cytidylyltransferase</fullName>
        <ecNumber evidence="2 3">2.7.7.43</ecNumber>
    </submittedName>
    <submittedName>
        <fullName evidence="3">N-acylneuraminate cytidylyltransferase protein</fullName>
    </submittedName>
</protein>
<name>F7PGC2_9EURY</name>
<reference evidence="3 4" key="2">
    <citation type="journal article" date="2013" name="PLoS ONE">
        <title>INDIGO - INtegrated Data Warehouse of MIcrobial GenOmes with Examples from the Red Sea Extremophiles.</title>
        <authorList>
            <person name="Alam I."/>
            <person name="Antunes A."/>
            <person name="Kamau A.A."/>
            <person name="Ba Alawi W."/>
            <person name="Kalkatawi M."/>
            <person name="Stingl U."/>
            <person name="Bajic V.B."/>
        </authorList>
    </citation>
    <scope>NUCLEOTIDE SEQUENCE [LARGE SCALE GENOMIC DNA]</scope>
    <source>
        <strain evidence="3 4">SARL4B</strain>
    </source>
</reference>
<keyword evidence="3" id="KW-0808">Transferase</keyword>
<dbReference type="InterPro" id="IPR029044">
    <property type="entry name" value="Nucleotide-diphossugar_trans"/>
</dbReference>
<dbReference type="Gene3D" id="3.40.50.11190">
    <property type="match status" value="1"/>
</dbReference>
<dbReference type="EC" id="2.7.7.43" evidence="2 3"/>
<evidence type="ECO:0000313" key="2">
    <source>
        <dbReference type="EMBL" id="CCQ33134.1"/>
    </source>
</evidence>
<dbReference type="eggNOG" id="arCOG06581">
    <property type="taxonomic scope" value="Archaea"/>
</dbReference>
<feature type="domain" description="Glycosyl transferase family 28 C-terminal" evidence="1">
    <location>
        <begin position="393"/>
        <end position="532"/>
    </location>
</feature>
<dbReference type="CDD" id="cd02513">
    <property type="entry name" value="CMP-NeuAc_Synthase"/>
    <property type="match status" value="1"/>
</dbReference>
<dbReference type="RefSeq" id="WP_008524258.1">
    <property type="nucleotide sequence ID" value="NC_021921.1"/>
</dbReference>
<dbReference type="InterPro" id="IPR007235">
    <property type="entry name" value="Glyco_trans_28_C"/>
</dbReference>
<dbReference type="KEGG" id="hti:HTIA_0996"/>
<reference evidence="3 4" key="1">
    <citation type="journal article" date="2011" name="J. Bacteriol.">
        <title>Genome sequence of Halorhabdus tiamatea, the first archaeon isolated from a deep-sea anoxic brine lake.</title>
        <authorList>
            <person name="Antunes A."/>
            <person name="Alam I."/>
            <person name="Bajic V.B."/>
            <person name="Stingl U."/>
        </authorList>
    </citation>
    <scope>NUCLEOTIDE SEQUENCE [LARGE SCALE GENOMIC DNA]</scope>
    <source>
        <strain evidence="3 4">SARL4B</strain>
    </source>
</reference>
<dbReference type="HOGENOM" id="CLU_503149_0_0_2"/>
<dbReference type="InterPro" id="IPR003329">
    <property type="entry name" value="Cytidylyl_trans"/>
</dbReference>
<evidence type="ECO:0000259" key="1">
    <source>
        <dbReference type="Pfam" id="PF04101"/>
    </source>
</evidence>
<gene>
    <name evidence="3" type="ORF">HLRTI_002625</name>
    <name evidence="2" type="ORF">HTIA_0996</name>
</gene>
<dbReference type="Pfam" id="PF02348">
    <property type="entry name" value="CTP_transf_3"/>
    <property type="match status" value="1"/>
</dbReference>
<dbReference type="GeneID" id="31401305"/>
<dbReference type="PANTHER" id="PTHR21485:SF6">
    <property type="entry name" value="N-ACYLNEURAMINATE CYTIDYLYLTRANSFERASE-RELATED"/>
    <property type="match status" value="1"/>
</dbReference>
<reference evidence="2 5" key="3">
    <citation type="journal article" date="2014" name="Environ. Microbiol.">
        <title>Halorhabdus tiamatea: proteogenomics and glycosidase activity measurements identify the first cultivated euryarchaeon from a deep-sea anoxic brine lake as potential polysaccharide degrader.</title>
        <authorList>
            <person name="Werner J."/>
            <person name="Ferrer M."/>
            <person name="Michel G."/>
            <person name="Mann A.J."/>
            <person name="Huang S."/>
            <person name="Juarez S."/>
            <person name="Ciordia S."/>
            <person name="Albar J.P."/>
            <person name="Alcaide M."/>
            <person name="La Cono V."/>
            <person name="Yakimov M.M."/>
            <person name="Antunes A."/>
            <person name="Taborda M."/>
            <person name="Da Costa M.S."/>
            <person name="Amann R.I."/>
            <person name="Gloeckner F.O."/>
            <person name="Golyshina O.V."/>
            <person name="Golyshin P.N."/>
            <person name="Teeling H."/>
        </authorList>
    </citation>
    <scope>NUCLEOTIDE SEQUENCE [LARGE SCALE GENOMIC DNA]</scope>
    <source>
        <strain evidence="5">SARL4B</strain>
        <strain evidence="2">Type strain: SARL4B</strain>
    </source>
</reference>
<evidence type="ECO:0000313" key="4">
    <source>
        <dbReference type="Proteomes" id="UP000003861"/>
    </source>
</evidence>
<evidence type="ECO:0000313" key="3">
    <source>
        <dbReference type="EMBL" id="ERJ05394.1"/>
    </source>
</evidence>
<accession>F7PGC2</accession>
<dbReference type="InterPro" id="IPR050793">
    <property type="entry name" value="CMP-NeuNAc_synthase"/>
</dbReference>
<dbReference type="Gene3D" id="3.40.50.2000">
    <property type="entry name" value="Glycogen Phosphorylase B"/>
    <property type="match status" value="1"/>
</dbReference>
<proteinExistence type="predicted"/>
<dbReference type="Pfam" id="PF04101">
    <property type="entry name" value="Glyco_tran_28_C"/>
    <property type="match status" value="1"/>
</dbReference>
<dbReference type="SUPFAM" id="SSF53448">
    <property type="entry name" value="Nucleotide-diphospho-sugar transferases"/>
    <property type="match status" value="1"/>
</dbReference>
<keyword evidence="3" id="KW-0548">Nucleotidyltransferase</keyword>
<dbReference type="EMBL" id="HF571520">
    <property type="protein sequence ID" value="CCQ33134.1"/>
    <property type="molecule type" value="Genomic_DNA"/>
</dbReference>
<sequence>MTGKIVSIIPARKGSKGIPRKNLRQLGNLPLVAHVIETSKKSDIVDHVALTTDSSEIAQIGRQYGVDSIIDRPKDLATDDVPLAPVTKHALDEVNNDFRYVLSFQPTVPLISVESIDEGLNTGLNRDSKSVVFVKDSTHNYWKEAPSGYKPVSEGRKNRQLMDSIYEEVGVFLSHCDLIEDGLRIGEDPHLYQVSRDKGIDIDTYSDWLLAESQLQRKQVIYRVIGNESAGTGHVYRGITIADHLFAHDILFAVESKDSLAIEMLNESNYDYRIFNDETSFIEYIQSESPDIVVNDILDTSAEYIKDIQKYATRVVNFEDLGTGSNYADAVINALYEHSNPLENRFFGFEYFCLRNEFRYATPHSEIPTVERIMISFGGGDENNLTAKTLRALSNLDHKVHLDVVLGLGYSKRETLDPIISQFPSDIQVDVSQNIDSMAEHMEQADLLVTSNGRTLYEAGSLNLPVISIAQNDREQKHPYAHISRGVLSLGLADYVTEENIRTAIKDYIDDRSTRQTMRNALENHNISKGVERIKQILFENNYGNK</sequence>
<dbReference type="SUPFAM" id="SSF53756">
    <property type="entry name" value="UDP-Glycosyltransferase/glycogen phosphorylase"/>
    <property type="match status" value="1"/>
</dbReference>
<dbReference type="AlphaFoldDB" id="F7PGC2"/>
<dbReference type="EMBL" id="AFNT02000034">
    <property type="protein sequence ID" value="ERJ05394.1"/>
    <property type="molecule type" value="Genomic_DNA"/>
</dbReference>
<dbReference type="GO" id="GO:0008781">
    <property type="term" value="F:N-acylneuraminate cytidylyltransferase activity"/>
    <property type="evidence" value="ECO:0007669"/>
    <property type="project" value="UniProtKB-EC"/>
</dbReference>